<feature type="region of interest" description="Disordered" evidence="1">
    <location>
        <begin position="235"/>
        <end position="275"/>
    </location>
</feature>
<evidence type="ECO:0000256" key="2">
    <source>
        <dbReference type="SAM" id="Phobius"/>
    </source>
</evidence>
<dbReference type="EMBL" id="KV425892">
    <property type="protein sequence ID" value="KZW01640.1"/>
    <property type="molecule type" value="Genomic_DNA"/>
</dbReference>
<evidence type="ECO:0000256" key="3">
    <source>
        <dbReference type="SAM" id="SignalP"/>
    </source>
</evidence>
<protein>
    <recommendedName>
        <fullName evidence="6">Extracellular membrane protein CFEM domain-containing protein</fullName>
    </recommendedName>
</protein>
<dbReference type="InParanoid" id="A0A166BJF6"/>
<proteinExistence type="predicted"/>
<keyword evidence="2" id="KW-1133">Transmembrane helix</keyword>
<evidence type="ECO:0008006" key="6">
    <source>
        <dbReference type="Google" id="ProtNLM"/>
    </source>
</evidence>
<name>A0A166BJF6_EXIGL</name>
<dbReference type="Proteomes" id="UP000077266">
    <property type="component" value="Unassembled WGS sequence"/>
</dbReference>
<reference evidence="4 5" key="1">
    <citation type="journal article" date="2016" name="Mol. Biol. Evol.">
        <title>Comparative Genomics of Early-Diverging Mushroom-Forming Fungi Provides Insights into the Origins of Lignocellulose Decay Capabilities.</title>
        <authorList>
            <person name="Nagy L.G."/>
            <person name="Riley R."/>
            <person name="Tritt A."/>
            <person name="Adam C."/>
            <person name="Daum C."/>
            <person name="Floudas D."/>
            <person name="Sun H."/>
            <person name="Yadav J.S."/>
            <person name="Pangilinan J."/>
            <person name="Larsson K.H."/>
            <person name="Matsuura K."/>
            <person name="Barry K."/>
            <person name="Labutti K."/>
            <person name="Kuo R."/>
            <person name="Ohm R.A."/>
            <person name="Bhattacharya S.S."/>
            <person name="Shirouzu T."/>
            <person name="Yoshinaga Y."/>
            <person name="Martin F.M."/>
            <person name="Grigoriev I.V."/>
            <person name="Hibbett D.S."/>
        </authorList>
    </citation>
    <scope>NUCLEOTIDE SEQUENCE [LARGE SCALE GENOMIC DNA]</scope>
    <source>
        <strain evidence="4 5">HHB12029</strain>
    </source>
</reference>
<feature type="compositionally biased region" description="Polar residues" evidence="1">
    <location>
        <begin position="250"/>
        <end position="261"/>
    </location>
</feature>
<keyword evidence="5" id="KW-1185">Reference proteome</keyword>
<organism evidence="4 5">
    <name type="scientific">Exidia glandulosa HHB12029</name>
    <dbReference type="NCBI Taxonomy" id="1314781"/>
    <lineage>
        <taxon>Eukaryota</taxon>
        <taxon>Fungi</taxon>
        <taxon>Dikarya</taxon>
        <taxon>Basidiomycota</taxon>
        <taxon>Agaricomycotina</taxon>
        <taxon>Agaricomycetes</taxon>
        <taxon>Auriculariales</taxon>
        <taxon>Exidiaceae</taxon>
        <taxon>Exidia</taxon>
    </lineage>
</organism>
<feature type="transmembrane region" description="Helical" evidence="2">
    <location>
        <begin position="184"/>
        <end position="204"/>
    </location>
</feature>
<evidence type="ECO:0000256" key="1">
    <source>
        <dbReference type="SAM" id="MobiDB-lite"/>
    </source>
</evidence>
<sequence length="275" mass="29804">MITNTALYLVCLFITCATANFTFPDCWEKGCVVKSGGDTWCFIPIGHLDGYQLACTNNWVLRVLMTHLNSTHGSSIAYYDDQTQFLGPATWVMPTPVQFPIFVCMTGQRGAAFTNATQRFRTVCRAALHDNDMGNTTAHAEECVVDLGQLARGDACSPDHGLASPTASKTRAMVPSASGLDNPVLQHVVFVLEAGLALATLYAFGRLVVRRLRDYLCGKRTSATSGDAMDLRLREGRVPSPRPFPEVSVTADTGCQTNEASASDEEYFSAEEAGL</sequence>
<keyword evidence="2" id="KW-0472">Membrane</keyword>
<gene>
    <name evidence="4" type="ORF">EXIGLDRAFT_760564</name>
</gene>
<dbReference type="AlphaFoldDB" id="A0A166BJF6"/>
<evidence type="ECO:0000313" key="4">
    <source>
        <dbReference type="EMBL" id="KZW01640.1"/>
    </source>
</evidence>
<keyword evidence="2" id="KW-0812">Transmembrane</keyword>
<accession>A0A166BJF6</accession>
<keyword evidence="3" id="KW-0732">Signal</keyword>
<feature type="chain" id="PRO_5007871237" description="Extracellular membrane protein CFEM domain-containing protein" evidence="3">
    <location>
        <begin position="20"/>
        <end position="275"/>
    </location>
</feature>
<evidence type="ECO:0000313" key="5">
    <source>
        <dbReference type="Proteomes" id="UP000077266"/>
    </source>
</evidence>
<feature type="compositionally biased region" description="Acidic residues" evidence="1">
    <location>
        <begin position="262"/>
        <end position="275"/>
    </location>
</feature>
<feature type="signal peptide" evidence="3">
    <location>
        <begin position="1"/>
        <end position="19"/>
    </location>
</feature>